<protein>
    <submittedName>
        <fullName evidence="2">Transcription factor SOX-2</fullName>
    </submittedName>
</protein>
<accession>A0AC55DH14</accession>
<organism evidence="1 2">
    <name type="scientific">Echinops telfairi</name>
    <name type="common">Lesser hedgehog tenrec</name>
    <dbReference type="NCBI Taxonomy" id="9371"/>
    <lineage>
        <taxon>Eukaryota</taxon>
        <taxon>Metazoa</taxon>
        <taxon>Chordata</taxon>
        <taxon>Craniata</taxon>
        <taxon>Vertebrata</taxon>
        <taxon>Euteleostomi</taxon>
        <taxon>Mammalia</taxon>
        <taxon>Eutheria</taxon>
        <taxon>Afrotheria</taxon>
        <taxon>Tenrecidae</taxon>
        <taxon>Tenrecinae</taxon>
        <taxon>Echinops</taxon>
    </lineage>
</organism>
<dbReference type="Proteomes" id="UP000694863">
    <property type="component" value="Unplaced"/>
</dbReference>
<dbReference type="RefSeq" id="XP_045151009.1">
    <property type="nucleotide sequence ID" value="XM_045295074.1"/>
</dbReference>
<keyword evidence="1" id="KW-1185">Reference proteome</keyword>
<sequence length="259" mass="28090">MAQENPKMHNSEISKRLGAEWKLLSETEKRPFIDEAKRLRALHMKEHPDYKYRPRRKTKTLMKKDKYTLPGGLLAPGGNSMASGVGVGAGLGAGVNQRMDSYAHMNGWSNGSYSMMQDQLGYPQHPGLNAHGAAQMQPMHRYDVSALQYNSMTSSQTYMNGSPTYSMSYSQQGTPGMALGSMGSVVKSEASSSPPVVTSSSHSRAPCQAGDLRDMISMYLPGAEVPEPAAPSRLHMSQHYQSGPVPGTAINGTLPLSHM</sequence>
<evidence type="ECO:0000313" key="2">
    <source>
        <dbReference type="RefSeq" id="XP_045151009.1"/>
    </source>
</evidence>
<reference evidence="2" key="1">
    <citation type="submission" date="2025-08" db="UniProtKB">
        <authorList>
            <consortium name="RefSeq"/>
        </authorList>
    </citation>
    <scope>IDENTIFICATION</scope>
</reference>
<gene>
    <name evidence="2" type="primary">SOX2</name>
</gene>
<evidence type="ECO:0000313" key="1">
    <source>
        <dbReference type="Proteomes" id="UP000694863"/>
    </source>
</evidence>
<name>A0AC55DH14_ECHTE</name>
<proteinExistence type="predicted"/>